<dbReference type="EMBL" id="MHSL01000032">
    <property type="protein sequence ID" value="OHA43094.1"/>
    <property type="molecule type" value="Genomic_DNA"/>
</dbReference>
<reference evidence="3 4" key="1">
    <citation type="journal article" date="2016" name="Nat. Commun.">
        <title>Thousands of microbial genomes shed light on interconnected biogeochemical processes in an aquifer system.</title>
        <authorList>
            <person name="Anantharaman K."/>
            <person name="Brown C.T."/>
            <person name="Hug L.A."/>
            <person name="Sharon I."/>
            <person name="Castelle C.J."/>
            <person name="Probst A.J."/>
            <person name="Thomas B.C."/>
            <person name="Singh A."/>
            <person name="Wilkins M.J."/>
            <person name="Karaoz U."/>
            <person name="Brodie E.L."/>
            <person name="Williams K.H."/>
            <person name="Hubbard S.S."/>
            <person name="Banfield J.F."/>
        </authorList>
    </citation>
    <scope>NUCLEOTIDE SEQUENCE [LARGE SCALE GENOMIC DNA]</scope>
</reference>
<feature type="region of interest" description="Disordered" evidence="1">
    <location>
        <begin position="323"/>
        <end position="347"/>
    </location>
</feature>
<comment type="caution">
    <text evidence="3">The sequence shown here is derived from an EMBL/GenBank/DDBJ whole genome shotgun (WGS) entry which is preliminary data.</text>
</comment>
<accession>A0A1G2P433</accession>
<protein>
    <recommendedName>
        <fullName evidence="5">DUF11 domain-containing protein</fullName>
    </recommendedName>
</protein>
<evidence type="ECO:0008006" key="5">
    <source>
        <dbReference type="Google" id="ProtNLM"/>
    </source>
</evidence>
<organism evidence="3 4">
    <name type="scientific">Candidatus Taylorbacteria bacterium RIFCSPLOWO2_12_FULL_44_15c</name>
    <dbReference type="NCBI Taxonomy" id="1802333"/>
    <lineage>
        <taxon>Bacteria</taxon>
        <taxon>Candidatus Tayloriibacteriota</taxon>
    </lineage>
</organism>
<feature type="compositionally biased region" description="Low complexity" evidence="1">
    <location>
        <begin position="323"/>
        <end position="339"/>
    </location>
</feature>
<dbReference type="AlphaFoldDB" id="A0A1G2P433"/>
<feature type="transmembrane region" description="Helical" evidence="2">
    <location>
        <begin position="841"/>
        <end position="870"/>
    </location>
</feature>
<keyword evidence="2" id="KW-1133">Transmembrane helix</keyword>
<gene>
    <name evidence="3" type="ORF">A3G03_02265</name>
</gene>
<evidence type="ECO:0000313" key="3">
    <source>
        <dbReference type="EMBL" id="OHA43094.1"/>
    </source>
</evidence>
<keyword evidence="2" id="KW-0472">Membrane</keyword>
<proteinExistence type="predicted"/>
<evidence type="ECO:0000256" key="2">
    <source>
        <dbReference type="SAM" id="Phobius"/>
    </source>
</evidence>
<evidence type="ECO:0000256" key="1">
    <source>
        <dbReference type="SAM" id="MobiDB-lite"/>
    </source>
</evidence>
<name>A0A1G2P433_9BACT</name>
<evidence type="ECO:0000313" key="4">
    <source>
        <dbReference type="Proteomes" id="UP000176355"/>
    </source>
</evidence>
<dbReference type="Proteomes" id="UP000176355">
    <property type="component" value="Unassembled WGS sequence"/>
</dbReference>
<dbReference type="STRING" id="1802333.A3G03_02265"/>
<sequence>MFFQFSNLNKFLVGALIGIAVFFGLPVFAEEEISPAEISPAAEIATDDAPQIDTGQAVSLSDTVSEVNTNQVSSASEASPASTPEEISEEIITETEISNENEAAVENNVETVAETGNNSASGGDGGSNGEASGATITTGDSLASANVINVVNTNIFNSAGFFFILSVLFGQIGTIDLREAMMTNTSSSTPSLTSLCASNLCNATTTSVTNIENINTAEITNDVVVRSSTGNNSANGDGSIINTGNAYAAANVVNVVNTNIIDSNYALVVFNNFGGWGGDFILPNKDFFDNFFLKKNRGGNNGAGTSTLSISNQNSADVNNNVTTAADTGGNETTGDGNEISTGDAEADSSVQNVVNTNLFGGQSLRILFRITGNWGGKIFGLPAGVHWRQTEQGVELFGDDLIGSDETNSASNGAGNLSNTGSTASTAVSVANNNTVTINNNVQVYALTGENKIEGDNSEISTGGALAAANVVNLANTNVVGQNWLYAIFNIFGDWNGNIAFGQPDLWLGARAESLSGGFGPGARVAYHFTIANRGDADASGVKLKNVFDNNLIRFGIGVGPEKEWEIGMIPAGQSIEITEEALIDGNIPFGDTELSGDSSVISFEEDANAADNADRVVIIASRTPPSPVYQGLNVPLTPDPILSVEKTNDASTTTPLTASSTVKYKVVIKNDGGEAYRSVLVDTLKNEKGEIINEQSWDLDIIFPGEEITVDYTIFFNASTTDGIYTNYAQVKALGRHPSLDPFYGWFADSNVASSSITIANPKPEPAPEPWVYLSPPDPSYVPPMLQTEEIKRETKPIIKPTKEGNAFPPLQSFEPFDSDFFGKMVFISRPSYDLSQTAAVFAGLPFAAIPRGLNILALMILGGYLVFSNRLPIRKIRNAISGFLS</sequence>
<keyword evidence="2" id="KW-0812">Transmembrane</keyword>